<evidence type="ECO:0000256" key="7">
    <source>
        <dbReference type="ARBA" id="ARBA00023306"/>
    </source>
</evidence>
<evidence type="ECO:0000256" key="2">
    <source>
        <dbReference type="ARBA" id="ARBA00022475"/>
    </source>
</evidence>
<evidence type="ECO:0000256" key="5">
    <source>
        <dbReference type="ARBA" id="ARBA00022989"/>
    </source>
</evidence>
<keyword evidence="5 8" id="KW-1133">Transmembrane helix</keyword>
<dbReference type="InterPro" id="IPR011922">
    <property type="entry name" value="Cell_div_FtsL"/>
</dbReference>
<dbReference type="NCBIfam" id="TIGR02209">
    <property type="entry name" value="ftsL_broad"/>
    <property type="match status" value="1"/>
</dbReference>
<keyword evidence="6 8" id="KW-0472">Membrane</keyword>
<keyword evidence="11" id="KW-1185">Reference proteome</keyword>
<dbReference type="PANTHER" id="PTHR37479">
    <property type="entry name" value="CELL DIVISION PROTEIN FTSL"/>
    <property type="match status" value="1"/>
</dbReference>
<accession>A0A917Q2C1</accession>
<comment type="caution">
    <text evidence="10">The sequence shown here is derived from an EMBL/GenBank/DDBJ whole genome shotgun (WGS) entry which is preliminary data.</text>
</comment>
<reference evidence="10" key="1">
    <citation type="journal article" date="2014" name="Int. J. Syst. Evol. Microbiol.">
        <title>Complete genome sequence of Corynebacterium casei LMG S-19264T (=DSM 44701T), isolated from a smear-ripened cheese.</title>
        <authorList>
            <consortium name="US DOE Joint Genome Institute (JGI-PGF)"/>
            <person name="Walter F."/>
            <person name="Albersmeier A."/>
            <person name="Kalinowski J."/>
            <person name="Ruckert C."/>
        </authorList>
    </citation>
    <scope>NUCLEOTIDE SEQUENCE</scope>
    <source>
        <strain evidence="10">JCM 30078</strain>
    </source>
</reference>
<dbReference type="RefSeq" id="WP_188985465.1">
    <property type="nucleotide sequence ID" value="NZ_BMPO01000010.1"/>
</dbReference>
<comment type="function">
    <text evidence="8">Essential cell division protein. May link together the upstream cell division proteins, which are predominantly cytoplasmic, with the downstream cell division proteins, which are predominantly periplasmic.</text>
</comment>
<keyword evidence="8" id="KW-0997">Cell inner membrane</keyword>
<protein>
    <recommendedName>
        <fullName evidence="8 9">Cell division protein FtsL</fullName>
    </recommendedName>
</protein>
<comment type="similarity">
    <text evidence="8">Belongs to the FtsL family.</text>
</comment>
<dbReference type="EMBL" id="BMPO01000010">
    <property type="protein sequence ID" value="GGK07711.1"/>
    <property type="molecule type" value="Genomic_DNA"/>
</dbReference>
<dbReference type="PANTHER" id="PTHR37479:SF1">
    <property type="entry name" value="CELL DIVISION PROTEIN FTSL"/>
    <property type="match status" value="1"/>
</dbReference>
<comment type="subunit">
    <text evidence="8">Part of a complex composed of FtsB, FtsL and FtsQ.</text>
</comment>
<evidence type="ECO:0000256" key="8">
    <source>
        <dbReference type="HAMAP-Rule" id="MF_00910"/>
    </source>
</evidence>
<dbReference type="AlphaFoldDB" id="A0A917Q2C1"/>
<dbReference type="Proteomes" id="UP000635983">
    <property type="component" value="Unassembled WGS sequence"/>
</dbReference>
<evidence type="ECO:0000256" key="3">
    <source>
        <dbReference type="ARBA" id="ARBA00022618"/>
    </source>
</evidence>
<keyword evidence="3 8" id="KW-0132">Cell division</keyword>
<dbReference type="HAMAP" id="MF_00910">
    <property type="entry name" value="FtsL"/>
    <property type="match status" value="1"/>
</dbReference>
<dbReference type="GO" id="GO:0032153">
    <property type="term" value="C:cell division site"/>
    <property type="evidence" value="ECO:0007669"/>
    <property type="project" value="UniProtKB-UniRule"/>
</dbReference>
<evidence type="ECO:0000313" key="10">
    <source>
        <dbReference type="EMBL" id="GGK07711.1"/>
    </source>
</evidence>
<evidence type="ECO:0000256" key="9">
    <source>
        <dbReference type="NCBIfam" id="TIGR02209"/>
    </source>
</evidence>
<evidence type="ECO:0000256" key="1">
    <source>
        <dbReference type="ARBA" id="ARBA00004401"/>
    </source>
</evidence>
<keyword evidence="7 8" id="KW-0131">Cell cycle</keyword>
<keyword evidence="4 8" id="KW-0812">Transmembrane</keyword>
<organism evidence="10 11">
    <name type="scientific">Pseudomonas matsuisoli</name>
    <dbReference type="NCBI Taxonomy" id="1515666"/>
    <lineage>
        <taxon>Bacteria</taxon>
        <taxon>Pseudomonadati</taxon>
        <taxon>Pseudomonadota</taxon>
        <taxon>Gammaproteobacteria</taxon>
        <taxon>Pseudomonadales</taxon>
        <taxon>Pseudomonadaceae</taxon>
        <taxon>Pseudomonas</taxon>
    </lineage>
</organism>
<evidence type="ECO:0000256" key="6">
    <source>
        <dbReference type="ARBA" id="ARBA00023136"/>
    </source>
</evidence>
<keyword evidence="2 8" id="KW-1003">Cell membrane</keyword>
<dbReference type="GO" id="GO:0043093">
    <property type="term" value="P:FtsZ-dependent cytokinesis"/>
    <property type="evidence" value="ECO:0007669"/>
    <property type="project" value="UniProtKB-UniRule"/>
</dbReference>
<gene>
    <name evidence="8 10" type="primary">ftsL</name>
    <name evidence="10" type="ORF">GCM10009304_37380</name>
</gene>
<reference evidence="10" key="2">
    <citation type="submission" date="2020-09" db="EMBL/GenBank/DDBJ databases">
        <authorList>
            <person name="Sun Q."/>
            <person name="Ohkuma M."/>
        </authorList>
    </citation>
    <scope>NUCLEOTIDE SEQUENCE</scope>
    <source>
        <strain evidence="10">JCM 30078</strain>
    </source>
</reference>
<dbReference type="Pfam" id="PF04999">
    <property type="entry name" value="FtsL"/>
    <property type="match status" value="1"/>
</dbReference>
<name>A0A917Q2C1_9PSED</name>
<evidence type="ECO:0000313" key="11">
    <source>
        <dbReference type="Proteomes" id="UP000635983"/>
    </source>
</evidence>
<sequence>MSRAQGKAMPKGGLLIAVLFLCVLVSALGVSYCAHWNRQLLNNLYSEMSARDKVQAEWGRLVLEQSTWTAHNRIEMLANEKLNMHVPAATDIKLVAP</sequence>
<evidence type="ECO:0000256" key="4">
    <source>
        <dbReference type="ARBA" id="ARBA00022692"/>
    </source>
</evidence>
<comment type="subcellular location">
    <subcellularLocation>
        <location evidence="8">Cell inner membrane</location>
        <topology evidence="8">Single-pass type II membrane protein</topology>
    </subcellularLocation>
    <subcellularLocation>
        <location evidence="1">Cell membrane</location>
        <topology evidence="1">Single-pass type II membrane protein</topology>
    </subcellularLocation>
    <text evidence="8">Localizes to the division septum where it forms a ring structure.</text>
</comment>
<proteinExistence type="inferred from homology"/>
<dbReference type="GO" id="GO:0005886">
    <property type="term" value="C:plasma membrane"/>
    <property type="evidence" value="ECO:0007669"/>
    <property type="project" value="UniProtKB-SubCell"/>
</dbReference>